<keyword evidence="3" id="KW-0539">Nucleus</keyword>
<dbReference type="PANTHER" id="PTHR33351">
    <property type="entry name" value="HISACTOPHILIN-1-RELATED"/>
    <property type="match status" value="1"/>
</dbReference>
<keyword evidence="5" id="KW-1185">Reference proteome</keyword>
<dbReference type="InterPro" id="IPR008999">
    <property type="entry name" value="Actin-crosslinking"/>
</dbReference>
<dbReference type="WBParaSite" id="PSAMB.scaffold4829size13427.g25290.t1">
    <property type="protein sequence ID" value="PSAMB.scaffold4829size13427.g25290.t1"/>
    <property type="gene ID" value="PSAMB.scaffold4829size13427.g25290"/>
</dbReference>
<evidence type="ECO:0000313" key="5">
    <source>
        <dbReference type="Proteomes" id="UP000887566"/>
    </source>
</evidence>
<dbReference type="GO" id="GO:0005730">
    <property type="term" value="C:nucleolus"/>
    <property type="evidence" value="ECO:0007669"/>
    <property type="project" value="UniProtKB-SubCell"/>
</dbReference>
<organism evidence="5 6">
    <name type="scientific">Plectus sambesii</name>
    <dbReference type="NCBI Taxonomy" id="2011161"/>
    <lineage>
        <taxon>Eukaryota</taxon>
        <taxon>Metazoa</taxon>
        <taxon>Ecdysozoa</taxon>
        <taxon>Nematoda</taxon>
        <taxon>Chromadorea</taxon>
        <taxon>Plectida</taxon>
        <taxon>Plectina</taxon>
        <taxon>Plectoidea</taxon>
        <taxon>Plectidae</taxon>
        <taxon>Plectus</taxon>
    </lineage>
</organism>
<evidence type="ECO:0000313" key="6">
    <source>
        <dbReference type="WBParaSite" id="PSAMB.scaffold4829size13427.g25290.t1"/>
    </source>
</evidence>
<dbReference type="Proteomes" id="UP000887566">
    <property type="component" value="Unplaced"/>
</dbReference>
<proteinExistence type="inferred from homology"/>
<feature type="chain" id="PRO_5037641024" evidence="4">
    <location>
        <begin position="20"/>
        <end position="146"/>
    </location>
</feature>
<evidence type="ECO:0000256" key="2">
    <source>
        <dbReference type="ARBA" id="ARBA00010878"/>
    </source>
</evidence>
<evidence type="ECO:0000256" key="1">
    <source>
        <dbReference type="ARBA" id="ARBA00004604"/>
    </source>
</evidence>
<dbReference type="SUPFAM" id="SSF50405">
    <property type="entry name" value="Actin-crosslinking proteins"/>
    <property type="match status" value="1"/>
</dbReference>
<feature type="signal peptide" evidence="4">
    <location>
        <begin position="1"/>
        <end position="19"/>
    </location>
</feature>
<sequence length="146" mass="16329">MQILILLVAFAFILDVVRCDASEIGSVYIKTHHGTYITTDPGHNARVYQSDSAGDSERFTVLKLDDGRYAFRTNHGTYLRAIDDGSVNTHDSMDSWGKFEKVEVDGKMAFITTHKTYLTAEEGAGAPIKADRSVMDAEQRFDFERA</sequence>
<dbReference type="GO" id="GO:0051015">
    <property type="term" value="F:actin filament binding"/>
    <property type="evidence" value="ECO:0007669"/>
    <property type="project" value="TreeGrafter"/>
</dbReference>
<comment type="subcellular location">
    <subcellularLocation>
        <location evidence="1">Nucleus</location>
        <location evidence="1">Nucleolus</location>
    </subcellularLocation>
</comment>
<dbReference type="Pfam" id="PF06229">
    <property type="entry name" value="FRG1"/>
    <property type="match status" value="1"/>
</dbReference>
<evidence type="ECO:0000256" key="4">
    <source>
        <dbReference type="SAM" id="SignalP"/>
    </source>
</evidence>
<protein>
    <submittedName>
        <fullName evidence="6">Fascin domain-containing protein</fullName>
    </submittedName>
</protein>
<dbReference type="Gene3D" id="2.80.10.50">
    <property type="match status" value="1"/>
</dbReference>
<accession>A0A914WPZ9</accession>
<evidence type="ECO:0000256" key="3">
    <source>
        <dbReference type="ARBA" id="ARBA00023242"/>
    </source>
</evidence>
<dbReference type="GO" id="GO:0015629">
    <property type="term" value="C:actin cytoskeleton"/>
    <property type="evidence" value="ECO:0007669"/>
    <property type="project" value="TreeGrafter"/>
</dbReference>
<dbReference type="InterPro" id="IPR052883">
    <property type="entry name" value="Hisactophilin"/>
</dbReference>
<keyword evidence="4" id="KW-0732">Signal</keyword>
<dbReference type="CDD" id="cd00257">
    <property type="entry name" value="beta-trefoil_FSCN-like"/>
    <property type="match status" value="1"/>
</dbReference>
<reference evidence="6" key="1">
    <citation type="submission" date="2022-11" db="UniProtKB">
        <authorList>
            <consortium name="WormBaseParasite"/>
        </authorList>
    </citation>
    <scope>IDENTIFICATION</scope>
</reference>
<comment type="similarity">
    <text evidence="2">Belongs to the FRG1 family.</text>
</comment>
<dbReference type="AlphaFoldDB" id="A0A914WPZ9"/>
<name>A0A914WPZ9_9BILA</name>
<dbReference type="PANTHER" id="PTHR33351:SF1">
    <property type="entry name" value="IG-LIKE DOMAIN-CONTAINING PROTEIN-RELATED"/>
    <property type="match status" value="1"/>
</dbReference>
<dbReference type="GO" id="GO:0030041">
    <property type="term" value="P:actin filament polymerization"/>
    <property type="evidence" value="ECO:0007669"/>
    <property type="project" value="TreeGrafter"/>
</dbReference>
<dbReference type="InterPro" id="IPR010414">
    <property type="entry name" value="FRG1"/>
</dbReference>